<evidence type="ECO:0000259" key="6">
    <source>
        <dbReference type="Pfam" id="PF02826"/>
    </source>
</evidence>
<name>A0AAP3UZI0_9PROT</name>
<keyword evidence="2 4" id="KW-0560">Oxidoreductase</keyword>
<dbReference type="RefSeq" id="WP_327787600.1">
    <property type="nucleotide sequence ID" value="NZ_JARGEQ010000013.1"/>
</dbReference>
<dbReference type="Pfam" id="PF00389">
    <property type="entry name" value="2-Hacid_dh"/>
    <property type="match status" value="1"/>
</dbReference>
<evidence type="ECO:0000256" key="2">
    <source>
        <dbReference type="ARBA" id="ARBA00023002"/>
    </source>
</evidence>
<dbReference type="InterPro" id="IPR006139">
    <property type="entry name" value="D-isomer_2_OHA_DH_cat_dom"/>
</dbReference>
<evidence type="ECO:0000313" key="7">
    <source>
        <dbReference type="EMBL" id="MDF1585188.1"/>
    </source>
</evidence>
<reference evidence="7 8" key="1">
    <citation type="submission" date="2023-03" db="EMBL/GenBank/DDBJ databases">
        <title>YIM 152171 draft genome.</title>
        <authorList>
            <person name="Yang Z."/>
        </authorList>
    </citation>
    <scope>NUCLEOTIDE SEQUENCE [LARGE SCALE GENOMIC DNA]</scope>
    <source>
        <strain evidence="7 8">YIM 152171</strain>
    </source>
</reference>
<dbReference type="PANTHER" id="PTHR42789">
    <property type="entry name" value="D-ISOMER SPECIFIC 2-HYDROXYACID DEHYDROGENASE FAMILY PROTEIN (AFU_ORTHOLOGUE AFUA_6G10090)"/>
    <property type="match status" value="1"/>
</dbReference>
<comment type="caution">
    <text evidence="7">The sequence shown here is derived from an EMBL/GenBank/DDBJ whole genome shotgun (WGS) entry which is preliminary data.</text>
</comment>
<evidence type="ECO:0000256" key="4">
    <source>
        <dbReference type="RuleBase" id="RU003719"/>
    </source>
</evidence>
<keyword evidence="8" id="KW-1185">Reference proteome</keyword>
<dbReference type="InterPro" id="IPR029753">
    <property type="entry name" value="D-isomer_DH_CS"/>
</dbReference>
<comment type="similarity">
    <text evidence="1 4">Belongs to the D-isomer specific 2-hydroxyacid dehydrogenase family.</text>
</comment>
<dbReference type="GO" id="GO:0051287">
    <property type="term" value="F:NAD binding"/>
    <property type="evidence" value="ECO:0007669"/>
    <property type="project" value="InterPro"/>
</dbReference>
<dbReference type="Proteomes" id="UP001301140">
    <property type="component" value="Unassembled WGS sequence"/>
</dbReference>
<evidence type="ECO:0000259" key="5">
    <source>
        <dbReference type="Pfam" id="PF00389"/>
    </source>
</evidence>
<dbReference type="SUPFAM" id="SSF51735">
    <property type="entry name" value="NAD(P)-binding Rossmann-fold domains"/>
    <property type="match status" value="1"/>
</dbReference>
<accession>A0AAP3UZI0</accession>
<sequence length="324" mass="33990">MARTCLIVQPIHPAGLLRLRAGGLEPRHASTDDMATVAREIGEAVAVITRSAGLDAAAMDAAPALRVIGNHGAGTNAIDTAHAARLGIPVVVTPGANAVSVAEHAVALMLAVARRLPAADRAVRAGDASFKYRSHFVELSGKTLGVVGFGRIGRRTAAIARHGLGMRILVHARRPDPEGLRALGAEAVDLQTLLRQASVVSLHLPLTDATRGLIGACELAQLRAGAILVNTGRGAVLDESALVAALEAGRLAGAGLDVTAHEHLPDDHPLRSREDVILTPHIAGSTDEALERTALEVADQILDTLADRRPPHLLDEGVWERRRR</sequence>
<feature type="domain" description="D-isomer specific 2-hydroxyacid dehydrogenase catalytic" evidence="5">
    <location>
        <begin position="6"/>
        <end position="313"/>
    </location>
</feature>
<organism evidence="7 8">
    <name type="scientific">Marinimicrococcus flavescens</name>
    <dbReference type="NCBI Taxonomy" id="3031815"/>
    <lineage>
        <taxon>Bacteria</taxon>
        <taxon>Pseudomonadati</taxon>
        <taxon>Pseudomonadota</taxon>
        <taxon>Alphaproteobacteria</taxon>
        <taxon>Geminicoccales</taxon>
        <taxon>Geminicoccaceae</taxon>
        <taxon>Marinimicrococcus</taxon>
    </lineage>
</organism>
<dbReference type="GO" id="GO:0016616">
    <property type="term" value="F:oxidoreductase activity, acting on the CH-OH group of donors, NAD or NADP as acceptor"/>
    <property type="evidence" value="ECO:0007669"/>
    <property type="project" value="InterPro"/>
</dbReference>
<keyword evidence="3" id="KW-0520">NAD</keyword>
<dbReference type="InterPro" id="IPR006140">
    <property type="entry name" value="D-isomer_DH_NAD-bd"/>
</dbReference>
<protein>
    <submittedName>
        <fullName evidence="7">Hydroxyacid dehydrogenase</fullName>
    </submittedName>
</protein>
<proteinExistence type="inferred from homology"/>
<dbReference type="FunFam" id="3.40.50.720:FF:000203">
    <property type="entry name" value="D-3-phosphoglycerate dehydrogenase (SerA)"/>
    <property type="match status" value="1"/>
</dbReference>
<dbReference type="AlphaFoldDB" id="A0AAP3UZI0"/>
<feature type="domain" description="D-isomer specific 2-hydroxyacid dehydrogenase NAD-binding" evidence="6">
    <location>
        <begin position="106"/>
        <end position="283"/>
    </location>
</feature>
<dbReference type="PROSITE" id="PS00671">
    <property type="entry name" value="D_2_HYDROXYACID_DH_3"/>
    <property type="match status" value="1"/>
</dbReference>
<dbReference type="Pfam" id="PF02826">
    <property type="entry name" value="2-Hacid_dh_C"/>
    <property type="match status" value="1"/>
</dbReference>
<dbReference type="Gene3D" id="3.40.50.720">
    <property type="entry name" value="NAD(P)-binding Rossmann-like Domain"/>
    <property type="match status" value="2"/>
</dbReference>
<evidence type="ECO:0000313" key="8">
    <source>
        <dbReference type="Proteomes" id="UP001301140"/>
    </source>
</evidence>
<gene>
    <name evidence="7" type="ORF">PZ740_02175</name>
</gene>
<dbReference type="PANTHER" id="PTHR42789:SF1">
    <property type="entry name" value="D-ISOMER SPECIFIC 2-HYDROXYACID DEHYDROGENASE FAMILY PROTEIN (AFU_ORTHOLOGUE AFUA_6G10090)"/>
    <property type="match status" value="1"/>
</dbReference>
<dbReference type="InterPro" id="IPR036291">
    <property type="entry name" value="NAD(P)-bd_dom_sf"/>
</dbReference>
<evidence type="ECO:0000256" key="1">
    <source>
        <dbReference type="ARBA" id="ARBA00005854"/>
    </source>
</evidence>
<dbReference type="EMBL" id="JARGEQ010000013">
    <property type="protein sequence ID" value="MDF1585188.1"/>
    <property type="molecule type" value="Genomic_DNA"/>
</dbReference>
<dbReference type="InterPro" id="IPR050857">
    <property type="entry name" value="D-2-hydroxyacid_DH"/>
</dbReference>
<dbReference type="SUPFAM" id="SSF52283">
    <property type="entry name" value="Formate/glycerate dehydrogenase catalytic domain-like"/>
    <property type="match status" value="1"/>
</dbReference>
<evidence type="ECO:0000256" key="3">
    <source>
        <dbReference type="ARBA" id="ARBA00023027"/>
    </source>
</evidence>
<dbReference type="CDD" id="cd12173">
    <property type="entry name" value="PGDH_4"/>
    <property type="match status" value="1"/>
</dbReference>